<dbReference type="InterPro" id="IPR016140">
    <property type="entry name" value="Bifunc_inhib/LTP/seed_store"/>
</dbReference>
<keyword evidence="1" id="KW-1133">Transmembrane helix</keyword>
<dbReference type="Pfam" id="PF00234">
    <property type="entry name" value="Tryp_alpha_amyl"/>
    <property type="match status" value="1"/>
</dbReference>
<dbReference type="InterPro" id="IPR036312">
    <property type="entry name" value="Bifun_inhib/LTP/seed_sf"/>
</dbReference>
<accession>A0AAP8GFJ6</accession>
<gene>
    <name evidence="3" type="ORF">CGZ54_28465</name>
</gene>
<evidence type="ECO:0000313" key="3">
    <source>
        <dbReference type="EMBL" id="PJG36426.1"/>
    </source>
</evidence>
<evidence type="ECO:0000313" key="4">
    <source>
        <dbReference type="Proteomes" id="UP000231328"/>
    </source>
</evidence>
<dbReference type="Gene3D" id="1.10.110.10">
    <property type="entry name" value="Plant lipid-transfer and hydrophobic proteins"/>
    <property type="match status" value="1"/>
</dbReference>
<dbReference type="Proteomes" id="UP000231328">
    <property type="component" value="Unassembled WGS sequence"/>
</dbReference>
<feature type="domain" description="Bifunctional inhibitor/plant lipid transfer protein/seed storage helical" evidence="2">
    <location>
        <begin position="41"/>
        <end position="123"/>
    </location>
</feature>
<protein>
    <recommendedName>
        <fullName evidence="2">Bifunctional inhibitor/plant lipid transfer protein/seed storage helical domain-containing protein</fullName>
    </recommendedName>
</protein>
<dbReference type="PRINTS" id="PR00382">
    <property type="entry name" value="LIPIDTRNSFER"/>
</dbReference>
<dbReference type="InterPro" id="IPR000528">
    <property type="entry name" value="Plant_nsLTP"/>
</dbReference>
<feature type="transmembrane region" description="Helical" evidence="1">
    <location>
        <begin position="6"/>
        <end position="30"/>
    </location>
</feature>
<evidence type="ECO:0000256" key="1">
    <source>
        <dbReference type="SAM" id="Phobius"/>
    </source>
</evidence>
<keyword evidence="1" id="KW-0472">Membrane</keyword>
<dbReference type="AlphaFoldDB" id="A0AAP8GFJ6"/>
<dbReference type="PANTHER" id="PTHR33076">
    <property type="entry name" value="NON-SPECIFIC LIPID-TRANSFER PROTEIN 2-RELATED"/>
    <property type="match status" value="1"/>
</dbReference>
<proteinExistence type="predicted"/>
<dbReference type="SMART" id="SM00499">
    <property type="entry name" value="AAI"/>
    <property type="match status" value="1"/>
</dbReference>
<sequence>QYHNTYIIISMAGFTKALCMLVLATVMLVAVAPRGEAVIGCGTVVSDLTPCLPYVTNQGPLGGCCGGIKTLYRAAGTTPDRQSVCGCLKSLAASYSINLDKAAGLPGLCGVNVPYKISPSTDCSKVR</sequence>
<reference evidence="3 4" key="1">
    <citation type="submission" date="2017-07" db="EMBL/GenBank/DDBJ databases">
        <title>Draft genome sequence of Enterobacter cloacae ST128, a clinical strain coproducing KPC-2 and NDM-1 carbapenemases.</title>
        <authorList>
            <person name="Li X."/>
        </authorList>
    </citation>
    <scope>NUCLEOTIDE SEQUENCE [LARGE SCALE GENOMIC DNA]</scope>
    <source>
        <strain evidence="3 4">HBY</strain>
    </source>
</reference>
<name>A0AAP8GFJ6_9ENTR</name>
<dbReference type="PROSITE" id="PS00597">
    <property type="entry name" value="PLANT_LTP"/>
    <property type="match status" value="1"/>
</dbReference>
<keyword evidence="1" id="KW-0812">Transmembrane</keyword>
<dbReference type="GO" id="GO:0008289">
    <property type="term" value="F:lipid binding"/>
    <property type="evidence" value="ECO:0007669"/>
    <property type="project" value="InterPro"/>
</dbReference>
<dbReference type="SUPFAM" id="SSF47699">
    <property type="entry name" value="Bifunctional inhibitor/lipid-transfer protein/seed storage 2S albumin"/>
    <property type="match status" value="1"/>
</dbReference>
<organism evidence="3 4">
    <name type="scientific">Enterobacter hormaechei</name>
    <dbReference type="NCBI Taxonomy" id="158836"/>
    <lineage>
        <taxon>Bacteria</taxon>
        <taxon>Pseudomonadati</taxon>
        <taxon>Pseudomonadota</taxon>
        <taxon>Gammaproteobacteria</taxon>
        <taxon>Enterobacterales</taxon>
        <taxon>Enterobacteriaceae</taxon>
        <taxon>Enterobacter</taxon>
        <taxon>Enterobacter cloacae complex</taxon>
    </lineage>
</organism>
<dbReference type="EMBL" id="NMVR01000262">
    <property type="protein sequence ID" value="PJG36426.1"/>
    <property type="molecule type" value="Genomic_DNA"/>
</dbReference>
<dbReference type="GO" id="GO:0006869">
    <property type="term" value="P:lipid transport"/>
    <property type="evidence" value="ECO:0007669"/>
    <property type="project" value="InterPro"/>
</dbReference>
<feature type="non-terminal residue" evidence="3">
    <location>
        <position position="1"/>
    </location>
</feature>
<dbReference type="CDD" id="cd01960">
    <property type="entry name" value="nsLTP1"/>
    <property type="match status" value="1"/>
</dbReference>
<comment type="caution">
    <text evidence="3">The sequence shown here is derived from an EMBL/GenBank/DDBJ whole genome shotgun (WGS) entry which is preliminary data.</text>
</comment>
<evidence type="ECO:0000259" key="2">
    <source>
        <dbReference type="SMART" id="SM00499"/>
    </source>
</evidence>